<organism evidence="3 4">
    <name type="scientific">Fragilariopsis cylindrus CCMP1102</name>
    <dbReference type="NCBI Taxonomy" id="635003"/>
    <lineage>
        <taxon>Eukaryota</taxon>
        <taxon>Sar</taxon>
        <taxon>Stramenopiles</taxon>
        <taxon>Ochrophyta</taxon>
        <taxon>Bacillariophyta</taxon>
        <taxon>Bacillariophyceae</taxon>
        <taxon>Bacillariophycidae</taxon>
        <taxon>Bacillariales</taxon>
        <taxon>Bacillariaceae</taxon>
        <taxon>Fragilariopsis</taxon>
    </lineage>
</organism>
<name>A0A1E7FW00_9STRA</name>
<dbReference type="KEGG" id="fcy:FRACYDRAFT_216036"/>
<dbReference type="InterPro" id="IPR016177">
    <property type="entry name" value="DNA-bd_dom_sf"/>
</dbReference>
<dbReference type="GO" id="GO:0003677">
    <property type="term" value="F:DNA binding"/>
    <property type="evidence" value="ECO:0007669"/>
    <property type="project" value="InterPro"/>
</dbReference>
<feature type="domain" description="MBD" evidence="2">
    <location>
        <begin position="65"/>
        <end position="138"/>
    </location>
</feature>
<evidence type="ECO:0000313" key="4">
    <source>
        <dbReference type="Proteomes" id="UP000095751"/>
    </source>
</evidence>
<reference evidence="3 4" key="1">
    <citation type="submission" date="2016-09" db="EMBL/GenBank/DDBJ databases">
        <title>Extensive genetic diversity and differential bi-allelic expression allows diatom success in the polar Southern Ocean.</title>
        <authorList>
            <consortium name="DOE Joint Genome Institute"/>
            <person name="Mock T."/>
            <person name="Otillar R.P."/>
            <person name="Strauss J."/>
            <person name="Dupont C."/>
            <person name="Frickenhaus S."/>
            <person name="Maumus F."/>
            <person name="Mcmullan M."/>
            <person name="Sanges R."/>
            <person name="Schmutz J."/>
            <person name="Toseland A."/>
            <person name="Valas R."/>
            <person name="Veluchamy A."/>
            <person name="Ward B.J."/>
            <person name="Allen A."/>
            <person name="Barry K."/>
            <person name="Falciatore A."/>
            <person name="Ferrante M."/>
            <person name="Fortunato A.E."/>
            <person name="Gloeckner G."/>
            <person name="Gruber A."/>
            <person name="Hipkin R."/>
            <person name="Janech M."/>
            <person name="Kroth P."/>
            <person name="Leese F."/>
            <person name="Lindquist E."/>
            <person name="Lyon B.R."/>
            <person name="Martin J."/>
            <person name="Mayer C."/>
            <person name="Parker M."/>
            <person name="Quesneville H."/>
            <person name="Raymond J."/>
            <person name="Uhlig C."/>
            <person name="Valentin K.U."/>
            <person name="Worden A.Z."/>
            <person name="Armbrust E.V."/>
            <person name="Bowler C."/>
            <person name="Green B."/>
            <person name="Moulton V."/>
            <person name="Van Oosterhout C."/>
            <person name="Grigoriev I."/>
        </authorList>
    </citation>
    <scope>NUCLEOTIDE SEQUENCE [LARGE SCALE GENOMIC DNA]</scope>
    <source>
        <strain evidence="3 4">CCMP1102</strain>
    </source>
</reference>
<dbReference type="PROSITE" id="PS50982">
    <property type="entry name" value="MBD"/>
    <property type="match status" value="1"/>
</dbReference>
<sequence>MQQQQQAIAYQHDQQQYAQHTMIPGAGGIVNSSKGTKHTKITSNIPAKAKSKTSPKIKNPEIFCGEPDEALEGGWPHGWIKKTVKRMGGQSAGSCDSYWISPKMNYRLRSMKEVRSFLAALKVYNGDEKEAKKNRKNF</sequence>
<evidence type="ECO:0000259" key="2">
    <source>
        <dbReference type="PROSITE" id="PS50982"/>
    </source>
</evidence>
<dbReference type="SUPFAM" id="SSF54171">
    <property type="entry name" value="DNA-binding domain"/>
    <property type="match status" value="1"/>
</dbReference>
<protein>
    <recommendedName>
        <fullName evidence="2">MBD domain-containing protein</fullName>
    </recommendedName>
</protein>
<feature type="region of interest" description="Disordered" evidence="1">
    <location>
        <begin position="29"/>
        <end position="59"/>
    </location>
</feature>
<dbReference type="Pfam" id="PF01429">
    <property type="entry name" value="MBD"/>
    <property type="match status" value="1"/>
</dbReference>
<evidence type="ECO:0000256" key="1">
    <source>
        <dbReference type="SAM" id="MobiDB-lite"/>
    </source>
</evidence>
<accession>A0A1E7FW00</accession>
<proteinExistence type="predicted"/>
<keyword evidence="4" id="KW-1185">Reference proteome</keyword>
<dbReference type="EMBL" id="KV784353">
    <property type="protein sequence ID" value="OEU22294.1"/>
    <property type="molecule type" value="Genomic_DNA"/>
</dbReference>
<dbReference type="InParanoid" id="A0A1E7FW00"/>
<dbReference type="AlphaFoldDB" id="A0A1E7FW00"/>
<dbReference type="Gene3D" id="3.30.890.10">
    <property type="entry name" value="Methyl-cpg-binding Protein 2, Chain A"/>
    <property type="match status" value="1"/>
</dbReference>
<dbReference type="OrthoDB" id="6436604at2759"/>
<dbReference type="Proteomes" id="UP000095751">
    <property type="component" value="Unassembled WGS sequence"/>
</dbReference>
<dbReference type="InterPro" id="IPR001739">
    <property type="entry name" value="Methyl_CpG_DNA-bd"/>
</dbReference>
<evidence type="ECO:0000313" key="3">
    <source>
        <dbReference type="EMBL" id="OEU22294.1"/>
    </source>
</evidence>
<gene>
    <name evidence="3" type="ORF">FRACYDRAFT_216036</name>
</gene>